<dbReference type="PANTHER" id="PTHR33308">
    <property type="entry name" value="PEPTIDOGLYCAN HYDROLASE FLGJ"/>
    <property type="match status" value="1"/>
</dbReference>
<dbReference type="SMART" id="SM00644">
    <property type="entry name" value="Ami_2"/>
    <property type="match status" value="1"/>
</dbReference>
<reference evidence="3 4" key="1">
    <citation type="submission" date="2014-02" db="EMBL/GenBank/DDBJ databases">
        <title>Plasmidome dynamics in the species complex Clostridium novyi sensu lato converts strains of independent lineages into distinctly different pathogens.</title>
        <authorList>
            <person name="Skarin H."/>
            <person name="Segerman B."/>
        </authorList>
    </citation>
    <scope>NUCLEOTIDE SEQUENCE [LARGE SCALE GENOMIC DNA]</scope>
    <source>
        <strain evidence="3 4">NCTC 9693</strain>
    </source>
</reference>
<keyword evidence="1" id="KW-0378">Hydrolase</keyword>
<dbReference type="InterPro" id="IPR051056">
    <property type="entry name" value="Glycosyl_Hydrolase_73"/>
</dbReference>
<dbReference type="InterPro" id="IPR002502">
    <property type="entry name" value="Amidase_domain"/>
</dbReference>
<name>A0ABR4TGU8_CLOHA</name>
<dbReference type="InterPro" id="IPR002901">
    <property type="entry name" value="MGlyc_endo_b_GlcNAc-like_dom"/>
</dbReference>
<evidence type="ECO:0000256" key="1">
    <source>
        <dbReference type="ARBA" id="ARBA00022801"/>
    </source>
</evidence>
<accession>A0ABR4TGU8</accession>
<dbReference type="PRINTS" id="PR01002">
    <property type="entry name" value="FLGFLGJ"/>
</dbReference>
<keyword evidence="4" id="KW-1185">Reference proteome</keyword>
<dbReference type="InterPro" id="IPR036505">
    <property type="entry name" value="Amidase/PGRP_sf"/>
</dbReference>
<sequence length="382" mass="43299">MCEQLEFINKIKDSAIDTQIKYKIFASVSIAQAILESGWGSSVLAKKYNNLFGIKALRDWSGPIANIDTREYTRSGIITVKQPFRIYNSWSESILDHALFLKKKWYVEASVFTAKDYKEQIQAIFNGGYTSDPNYIDKILKLINYYNLNQYDMKGSNFMNIIDTNLNFRNGLPNNNSPRNIVLHHTECTGWNIERLHQLHLGNGWVGIGYHFYIRKDGSIYRGRPEWTLGSHCKGFNKNSIGIAFEGDYHNTDKSMPDTQFNAGLQLISYLKNKYGNMGIYGHREVGSSNCPGKYFPLNNFKNGKATTTSNNSSGSLDSRIGSCTGNGVRIRSAMDTTTNNNILGILNKNDTVKIFKKVGNWYEIYYGSHGGYVSADYIKLI</sequence>
<evidence type="ECO:0000259" key="2">
    <source>
        <dbReference type="PROSITE" id="PS51781"/>
    </source>
</evidence>
<dbReference type="PANTHER" id="PTHR33308:SF9">
    <property type="entry name" value="PEPTIDOGLYCAN HYDROLASE FLGJ"/>
    <property type="match status" value="1"/>
</dbReference>
<organism evidence="3 4">
    <name type="scientific">Clostridium haemolyticum NCTC 9693</name>
    <dbReference type="NCBI Taxonomy" id="1443114"/>
    <lineage>
        <taxon>Bacteria</taxon>
        <taxon>Bacillati</taxon>
        <taxon>Bacillota</taxon>
        <taxon>Clostridia</taxon>
        <taxon>Eubacteriales</taxon>
        <taxon>Clostridiaceae</taxon>
        <taxon>Clostridium</taxon>
    </lineage>
</organism>
<dbReference type="InterPro" id="IPR003646">
    <property type="entry name" value="SH3-like_bac-type"/>
</dbReference>
<proteinExistence type="predicted"/>
<dbReference type="SMART" id="SM00287">
    <property type="entry name" value="SH3b"/>
    <property type="match status" value="1"/>
</dbReference>
<evidence type="ECO:0000313" key="3">
    <source>
        <dbReference type="EMBL" id="KEI18237.1"/>
    </source>
</evidence>
<dbReference type="Pfam" id="PF01510">
    <property type="entry name" value="Amidase_2"/>
    <property type="match status" value="1"/>
</dbReference>
<protein>
    <recommendedName>
        <fullName evidence="2">SH3b domain-containing protein</fullName>
    </recommendedName>
</protein>
<dbReference type="Pfam" id="PF08239">
    <property type="entry name" value="SH3_3"/>
    <property type="match status" value="1"/>
</dbReference>
<dbReference type="CDD" id="cd06583">
    <property type="entry name" value="PGRP"/>
    <property type="match status" value="1"/>
</dbReference>
<dbReference type="RefSeq" id="WP_039228069.1">
    <property type="nucleotide sequence ID" value="NZ_JENX01000026.1"/>
</dbReference>
<dbReference type="SMART" id="SM00047">
    <property type="entry name" value="LYZ2"/>
    <property type="match status" value="1"/>
</dbReference>
<dbReference type="SUPFAM" id="SSF55846">
    <property type="entry name" value="N-acetylmuramoyl-L-alanine amidase-like"/>
    <property type="match status" value="1"/>
</dbReference>
<comment type="caution">
    <text evidence="3">The sequence shown here is derived from an EMBL/GenBank/DDBJ whole genome shotgun (WGS) entry which is preliminary data.</text>
</comment>
<dbReference type="EMBL" id="JENX01000026">
    <property type="protein sequence ID" value="KEI18237.1"/>
    <property type="molecule type" value="Genomic_DNA"/>
</dbReference>
<feature type="domain" description="SH3b" evidence="2">
    <location>
        <begin position="319"/>
        <end position="382"/>
    </location>
</feature>
<dbReference type="Pfam" id="PF01832">
    <property type="entry name" value="Glucosaminidase"/>
    <property type="match status" value="1"/>
</dbReference>
<dbReference type="Proteomes" id="UP000027937">
    <property type="component" value="Unassembled WGS sequence"/>
</dbReference>
<dbReference type="Gene3D" id="1.10.530.10">
    <property type="match status" value="1"/>
</dbReference>
<dbReference type="SMART" id="SM00701">
    <property type="entry name" value="PGRP"/>
    <property type="match status" value="1"/>
</dbReference>
<dbReference type="Gene3D" id="4.10.80.30">
    <property type="entry name" value="DNA polymerase, domain 6"/>
    <property type="match status" value="1"/>
</dbReference>
<gene>
    <name evidence="3" type="ORF">Z960_03690</name>
</gene>
<evidence type="ECO:0000313" key="4">
    <source>
        <dbReference type="Proteomes" id="UP000027937"/>
    </source>
</evidence>
<dbReference type="PROSITE" id="PS51781">
    <property type="entry name" value="SH3B"/>
    <property type="match status" value="1"/>
</dbReference>
<dbReference type="Gene3D" id="2.30.30.40">
    <property type="entry name" value="SH3 Domains"/>
    <property type="match status" value="1"/>
</dbReference>
<dbReference type="InterPro" id="IPR006619">
    <property type="entry name" value="PGRP_domain_met/bac"/>
</dbReference>
<dbReference type="Gene3D" id="3.40.80.10">
    <property type="entry name" value="Peptidoglycan recognition protein-like"/>
    <property type="match status" value="1"/>
</dbReference>